<name>A0ABV9ECB6_9ACTN</name>
<dbReference type="InterPro" id="IPR015943">
    <property type="entry name" value="WD40/YVTN_repeat-like_dom_sf"/>
</dbReference>
<dbReference type="Proteomes" id="UP001595891">
    <property type="component" value="Unassembled WGS sequence"/>
</dbReference>
<dbReference type="InterPro" id="IPR011047">
    <property type="entry name" value="Quinoprotein_ADH-like_sf"/>
</dbReference>
<sequence length="1046" mass="111828">MKGAFDAFISYSRKQDGPVAEALQLEIQRFGVPWYRHRPATPYSPPRASPARQSLRPLRLFRDHANIPAGPDLWLTIEEALRAARWFILLASPASARSTWVRREVEWWLANRPPGRILIAWTAGELSWPDGADDFDWDVTDALPPELRGKFTRVPHWVDLRALRPATSDDTRPGASDDIQSGTSDDVQPATSDDTQPGAEQTGPAVRPPKLELGGIVADLAAPIRGLSKDEMIGAHILQRRRTWWTVRLVIAALTALVLVASGTAAFAFQQRSEAVRRGDTALANQMVAEARTIQDTQPGLARQVIVAASRIATTPEVTAALAGNGEIAQEIHADVGTLAYSGDGRLLALAKSGSIERRTKTQIFPAENGRVVLYDVPSMTVVSDRTMGQLPIAAAAFGSPSGRLLALAYGHDIQLWDVADPRAPVVRGVLVGHTADVLSVAISPDGHTVAGAAQDGALRLWDITDPTAPALLYAINLRIGQVARYALAFRPGTNILGMIPIRLRDMPEGTPELVARAASDDPSLLLLWDVTDPRYPGVSIAKVGRVDSFAFAPDGGHLVTSGAKKVRLWNLGTDGKPTAPKTLPVRDATTAVHHGVYGARGQIAAVGDDGFVRLWDASRPGDPALVAELPVSDWDADNVRALAFDPGGNRLALLSPGSDAGRDGSGVKAGTFRVWNVADGRERRAMAAVDGNPVPSRDGRLLADVGDGRVRLWDITDPTNPRPLAAVDDGGMTEWVAFSPSGRSLAVAGDDGVRVLDIRDPRAPKPVGVWHIQDRRGICRDTGYTGLPCRLEVTTVAFRDDQTVAVGDMSAQVTFFDTTRPSGGAPAGVIFTAGYVTDLAFLPGGGRPILVTAGLFYSTEVWDTSDLAHGRRLTAVTGHTYQLQDLAVRRDGGVLATASRDGTVRLWAIGKGGASLTSVSVLIDSGDVNALAFSPSGRRLATIGRDRTIRVYSVTDPAAPRLMAIIHVGTNAATSVAFLHDDHTLATATNYNKTDIWELDPGENARILCTGIGRPITQAQWTHYAPAHPYSLPCPLTQPPPPASP</sequence>
<keyword evidence="1 3" id="KW-0853">WD repeat</keyword>
<dbReference type="Pfam" id="PF13676">
    <property type="entry name" value="TIR_2"/>
    <property type="match status" value="1"/>
</dbReference>
<keyword evidence="7" id="KW-0675">Receptor</keyword>
<feature type="region of interest" description="Disordered" evidence="4">
    <location>
        <begin position="165"/>
        <end position="210"/>
    </location>
</feature>
<keyword evidence="2" id="KW-0677">Repeat</keyword>
<reference evidence="8" key="1">
    <citation type="journal article" date="2019" name="Int. J. Syst. Evol. Microbiol.">
        <title>The Global Catalogue of Microorganisms (GCM) 10K type strain sequencing project: providing services to taxonomists for standard genome sequencing and annotation.</title>
        <authorList>
            <consortium name="The Broad Institute Genomics Platform"/>
            <consortium name="The Broad Institute Genome Sequencing Center for Infectious Disease"/>
            <person name="Wu L."/>
            <person name="Ma J."/>
        </authorList>
    </citation>
    <scope>NUCLEOTIDE SEQUENCE [LARGE SCALE GENOMIC DNA]</scope>
    <source>
        <strain evidence="8">CCUG 49560</strain>
    </source>
</reference>
<evidence type="ECO:0000313" key="7">
    <source>
        <dbReference type="EMBL" id="MFC4586025.1"/>
    </source>
</evidence>
<feature type="transmembrane region" description="Helical" evidence="5">
    <location>
        <begin position="249"/>
        <end position="269"/>
    </location>
</feature>
<keyword evidence="5" id="KW-1133">Transmembrane helix</keyword>
<evidence type="ECO:0000256" key="2">
    <source>
        <dbReference type="ARBA" id="ARBA00022737"/>
    </source>
</evidence>
<dbReference type="Gene3D" id="2.130.10.10">
    <property type="entry name" value="YVTN repeat-like/Quinoprotein amine dehydrogenase"/>
    <property type="match status" value="5"/>
</dbReference>
<dbReference type="Pfam" id="PF00400">
    <property type="entry name" value="WD40"/>
    <property type="match status" value="4"/>
</dbReference>
<keyword evidence="5" id="KW-0812">Transmembrane</keyword>
<dbReference type="SUPFAM" id="SSF50998">
    <property type="entry name" value="Quinoprotein alcohol dehydrogenase-like"/>
    <property type="match status" value="1"/>
</dbReference>
<keyword evidence="8" id="KW-1185">Reference proteome</keyword>
<protein>
    <submittedName>
        <fullName evidence="7">Toll/interleukin-1 receptor domain-containing protein</fullName>
    </submittedName>
</protein>
<dbReference type="PROSITE" id="PS00678">
    <property type="entry name" value="WD_REPEATS_1"/>
    <property type="match status" value="1"/>
</dbReference>
<dbReference type="EMBL" id="JBHSFN010000004">
    <property type="protein sequence ID" value="MFC4586025.1"/>
    <property type="molecule type" value="Genomic_DNA"/>
</dbReference>
<dbReference type="InterPro" id="IPR001680">
    <property type="entry name" value="WD40_rpt"/>
</dbReference>
<keyword evidence="5" id="KW-0472">Membrane</keyword>
<dbReference type="InterPro" id="IPR035897">
    <property type="entry name" value="Toll_tir_struct_dom_sf"/>
</dbReference>
<evidence type="ECO:0000256" key="1">
    <source>
        <dbReference type="ARBA" id="ARBA00022574"/>
    </source>
</evidence>
<feature type="repeat" description="WD" evidence="3">
    <location>
        <begin position="877"/>
        <end position="918"/>
    </location>
</feature>
<evidence type="ECO:0000256" key="5">
    <source>
        <dbReference type="SAM" id="Phobius"/>
    </source>
</evidence>
<dbReference type="SUPFAM" id="SSF52200">
    <property type="entry name" value="Toll/Interleukin receptor TIR domain"/>
    <property type="match status" value="1"/>
</dbReference>
<feature type="repeat" description="WD" evidence="3">
    <location>
        <begin position="431"/>
        <end position="464"/>
    </location>
</feature>
<comment type="caution">
    <text evidence="7">The sequence shown here is derived from an EMBL/GenBank/DDBJ whole genome shotgun (WGS) entry which is preliminary data.</text>
</comment>
<evidence type="ECO:0000256" key="4">
    <source>
        <dbReference type="SAM" id="MobiDB-lite"/>
    </source>
</evidence>
<dbReference type="PROSITE" id="PS50082">
    <property type="entry name" value="WD_REPEATS_2"/>
    <property type="match status" value="3"/>
</dbReference>
<dbReference type="SMART" id="SM00320">
    <property type="entry name" value="WD40"/>
    <property type="match status" value="10"/>
</dbReference>
<dbReference type="InterPro" id="IPR000157">
    <property type="entry name" value="TIR_dom"/>
</dbReference>
<organism evidence="7 8">
    <name type="scientific">Sphaerisporangium corydalis</name>
    <dbReference type="NCBI Taxonomy" id="1441875"/>
    <lineage>
        <taxon>Bacteria</taxon>
        <taxon>Bacillati</taxon>
        <taxon>Actinomycetota</taxon>
        <taxon>Actinomycetes</taxon>
        <taxon>Streptosporangiales</taxon>
        <taxon>Streptosporangiaceae</taxon>
        <taxon>Sphaerisporangium</taxon>
    </lineage>
</organism>
<gene>
    <name evidence="7" type="ORF">ACFO8L_08075</name>
</gene>
<evidence type="ECO:0000259" key="6">
    <source>
        <dbReference type="Pfam" id="PF13676"/>
    </source>
</evidence>
<dbReference type="RefSeq" id="WP_262841723.1">
    <property type="nucleotide sequence ID" value="NZ_JANZYP010000006.1"/>
</dbReference>
<feature type="repeat" description="WD" evidence="3">
    <location>
        <begin position="922"/>
        <end position="963"/>
    </location>
</feature>
<feature type="domain" description="TIR" evidence="6">
    <location>
        <begin position="52"/>
        <end position="116"/>
    </location>
</feature>
<proteinExistence type="predicted"/>
<dbReference type="PANTHER" id="PTHR19879">
    <property type="entry name" value="TRANSCRIPTION INITIATION FACTOR TFIID"/>
    <property type="match status" value="1"/>
</dbReference>
<dbReference type="InterPro" id="IPR019775">
    <property type="entry name" value="WD40_repeat_CS"/>
</dbReference>
<evidence type="ECO:0000256" key="3">
    <source>
        <dbReference type="PROSITE-ProRule" id="PRU00221"/>
    </source>
</evidence>
<accession>A0ABV9ECB6</accession>
<dbReference type="PANTHER" id="PTHR19879:SF9">
    <property type="entry name" value="TRANSCRIPTION INITIATION FACTOR TFIID SUBUNIT 5"/>
    <property type="match status" value="1"/>
</dbReference>
<dbReference type="PROSITE" id="PS50294">
    <property type="entry name" value="WD_REPEATS_REGION"/>
    <property type="match status" value="2"/>
</dbReference>
<dbReference type="Gene3D" id="3.40.50.10140">
    <property type="entry name" value="Toll/interleukin-1 receptor homology (TIR) domain"/>
    <property type="match status" value="1"/>
</dbReference>
<evidence type="ECO:0000313" key="8">
    <source>
        <dbReference type="Proteomes" id="UP001595891"/>
    </source>
</evidence>
<feature type="compositionally biased region" description="Polar residues" evidence="4">
    <location>
        <begin position="178"/>
        <end position="199"/>
    </location>
</feature>